<keyword evidence="2" id="KW-0805">Transcription regulation</keyword>
<dbReference type="PANTHER" id="PTHR43133">
    <property type="entry name" value="RNA POLYMERASE ECF-TYPE SIGMA FACTO"/>
    <property type="match status" value="1"/>
</dbReference>
<dbReference type="InterPro" id="IPR014284">
    <property type="entry name" value="RNA_pol_sigma-70_dom"/>
</dbReference>
<name>A0ABV8SS95_9GAMM</name>
<evidence type="ECO:0000256" key="2">
    <source>
        <dbReference type="ARBA" id="ARBA00023015"/>
    </source>
</evidence>
<dbReference type="InterPro" id="IPR039425">
    <property type="entry name" value="RNA_pol_sigma-70-like"/>
</dbReference>
<reference evidence="8" key="1">
    <citation type="journal article" date="2019" name="Int. J. Syst. Evol. Microbiol.">
        <title>The Global Catalogue of Microorganisms (GCM) 10K type strain sequencing project: providing services to taxonomists for standard genome sequencing and annotation.</title>
        <authorList>
            <consortium name="The Broad Institute Genomics Platform"/>
            <consortium name="The Broad Institute Genome Sequencing Center for Infectious Disease"/>
            <person name="Wu L."/>
            <person name="Ma J."/>
        </authorList>
    </citation>
    <scope>NUCLEOTIDE SEQUENCE [LARGE SCALE GENOMIC DNA]</scope>
    <source>
        <strain evidence="8">CGMCC 1.10759</strain>
    </source>
</reference>
<evidence type="ECO:0000256" key="1">
    <source>
        <dbReference type="ARBA" id="ARBA00010641"/>
    </source>
</evidence>
<dbReference type="InterPro" id="IPR013325">
    <property type="entry name" value="RNA_pol_sigma_r2"/>
</dbReference>
<evidence type="ECO:0000259" key="6">
    <source>
        <dbReference type="Pfam" id="PF08281"/>
    </source>
</evidence>
<evidence type="ECO:0000313" key="8">
    <source>
        <dbReference type="Proteomes" id="UP001595904"/>
    </source>
</evidence>
<dbReference type="Gene3D" id="1.10.10.10">
    <property type="entry name" value="Winged helix-like DNA-binding domain superfamily/Winged helix DNA-binding domain"/>
    <property type="match status" value="1"/>
</dbReference>
<dbReference type="RefSeq" id="WP_380596497.1">
    <property type="nucleotide sequence ID" value="NZ_JBHSDU010000003.1"/>
</dbReference>
<dbReference type="InterPro" id="IPR007627">
    <property type="entry name" value="RNA_pol_sigma70_r2"/>
</dbReference>
<dbReference type="SUPFAM" id="SSF88946">
    <property type="entry name" value="Sigma2 domain of RNA polymerase sigma factors"/>
    <property type="match status" value="1"/>
</dbReference>
<evidence type="ECO:0000313" key="7">
    <source>
        <dbReference type="EMBL" id="MFC4309443.1"/>
    </source>
</evidence>
<evidence type="ECO:0000256" key="4">
    <source>
        <dbReference type="ARBA" id="ARBA00023163"/>
    </source>
</evidence>
<protein>
    <submittedName>
        <fullName evidence="7">RNA polymerase sigma factor</fullName>
    </submittedName>
</protein>
<feature type="domain" description="RNA polymerase sigma factor 70 region 4 type 2" evidence="6">
    <location>
        <begin position="105"/>
        <end position="155"/>
    </location>
</feature>
<evidence type="ECO:0000256" key="3">
    <source>
        <dbReference type="ARBA" id="ARBA00023082"/>
    </source>
</evidence>
<dbReference type="NCBIfam" id="TIGR02937">
    <property type="entry name" value="sigma70-ECF"/>
    <property type="match status" value="1"/>
</dbReference>
<comment type="similarity">
    <text evidence="1">Belongs to the sigma-70 factor family. ECF subfamily.</text>
</comment>
<accession>A0ABV8SS95</accession>
<dbReference type="EMBL" id="JBHSDU010000003">
    <property type="protein sequence ID" value="MFC4309443.1"/>
    <property type="molecule type" value="Genomic_DNA"/>
</dbReference>
<comment type="caution">
    <text evidence="7">The sequence shown here is derived from an EMBL/GenBank/DDBJ whole genome shotgun (WGS) entry which is preliminary data.</text>
</comment>
<dbReference type="InterPro" id="IPR013249">
    <property type="entry name" value="RNA_pol_sigma70_r4_t2"/>
</dbReference>
<dbReference type="InterPro" id="IPR036388">
    <property type="entry name" value="WH-like_DNA-bd_sf"/>
</dbReference>
<dbReference type="Pfam" id="PF08281">
    <property type="entry name" value="Sigma70_r4_2"/>
    <property type="match status" value="1"/>
</dbReference>
<dbReference type="Pfam" id="PF04542">
    <property type="entry name" value="Sigma70_r2"/>
    <property type="match status" value="1"/>
</dbReference>
<proteinExistence type="inferred from homology"/>
<feature type="domain" description="RNA polymerase sigma-70 region 2" evidence="5">
    <location>
        <begin position="6"/>
        <end position="70"/>
    </location>
</feature>
<keyword evidence="4" id="KW-0804">Transcription</keyword>
<dbReference type="SUPFAM" id="SSF88659">
    <property type="entry name" value="Sigma3 and sigma4 domains of RNA polymerase sigma factors"/>
    <property type="match status" value="1"/>
</dbReference>
<dbReference type="Proteomes" id="UP001595904">
    <property type="component" value="Unassembled WGS sequence"/>
</dbReference>
<keyword evidence="3" id="KW-0731">Sigma factor</keyword>
<gene>
    <name evidence="7" type="ORF">ACFPN2_10155</name>
</gene>
<dbReference type="PANTHER" id="PTHR43133:SF63">
    <property type="entry name" value="RNA POLYMERASE SIGMA FACTOR FECI-RELATED"/>
    <property type="match status" value="1"/>
</dbReference>
<sequence length="168" mass="18954">MASVERQHGRQLRRYLAARLRNAAADAPDLMQEVFLRLLRLEDHESIRNPQAYLYTIASHVLQQHALKQAHAPQLAATAEMAFEFSPVAEVDPATEVATEQAFEVIDRSLQAISPRAHLTLVLSRCHGMPLQEIAGRLGVSRAQVKKYLAKALIHVRDHLREIDQEQP</sequence>
<organism evidence="7 8">
    <name type="scientific">Steroidobacter flavus</name>
    <dbReference type="NCBI Taxonomy" id="1842136"/>
    <lineage>
        <taxon>Bacteria</taxon>
        <taxon>Pseudomonadati</taxon>
        <taxon>Pseudomonadota</taxon>
        <taxon>Gammaproteobacteria</taxon>
        <taxon>Steroidobacterales</taxon>
        <taxon>Steroidobacteraceae</taxon>
        <taxon>Steroidobacter</taxon>
    </lineage>
</organism>
<keyword evidence="8" id="KW-1185">Reference proteome</keyword>
<dbReference type="Gene3D" id="1.10.1740.10">
    <property type="match status" value="1"/>
</dbReference>
<evidence type="ECO:0000259" key="5">
    <source>
        <dbReference type="Pfam" id="PF04542"/>
    </source>
</evidence>
<dbReference type="InterPro" id="IPR013324">
    <property type="entry name" value="RNA_pol_sigma_r3/r4-like"/>
</dbReference>